<dbReference type="SUPFAM" id="SSF46626">
    <property type="entry name" value="Cytochrome c"/>
    <property type="match status" value="1"/>
</dbReference>
<dbReference type="PANTHER" id="PTHR35889:SF3">
    <property type="entry name" value="F-BOX DOMAIN-CONTAINING PROTEIN"/>
    <property type="match status" value="1"/>
</dbReference>
<proteinExistence type="predicted"/>
<comment type="caution">
    <text evidence="8">The sequence shown here is derived from an EMBL/GenBank/DDBJ whole genome shotgun (WGS) entry which is preliminary data.</text>
</comment>
<sequence>MRLTVSVLMMMTAFALAACSGQPPKDKDGGGEQSSAPEEPSLFASEIAPILQSSCATCHLTGQEAGNMSLVPGKAIASLVNVKSTEVATLTRVIPGDPDNSYLIMKLEGTQDQHGGIGARMPFGAPPLTQDKIDTFRKWIAQGAKP</sequence>
<dbReference type="PROSITE" id="PS51257">
    <property type="entry name" value="PROKAR_LIPOPROTEIN"/>
    <property type="match status" value="1"/>
</dbReference>
<evidence type="ECO:0000256" key="2">
    <source>
        <dbReference type="ARBA" id="ARBA00022723"/>
    </source>
</evidence>
<dbReference type="GO" id="GO:0020037">
    <property type="term" value="F:heme binding"/>
    <property type="evidence" value="ECO:0007669"/>
    <property type="project" value="InterPro"/>
</dbReference>
<organism evidence="8 9">
    <name type="scientific">Sphingobium jiangsuense</name>
    <dbReference type="NCBI Taxonomy" id="870476"/>
    <lineage>
        <taxon>Bacteria</taxon>
        <taxon>Pseudomonadati</taxon>
        <taxon>Pseudomonadota</taxon>
        <taxon>Alphaproteobacteria</taxon>
        <taxon>Sphingomonadales</taxon>
        <taxon>Sphingomonadaceae</taxon>
        <taxon>Sphingobium</taxon>
    </lineage>
</organism>
<dbReference type="PROSITE" id="PS51007">
    <property type="entry name" value="CYTC"/>
    <property type="match status" value="1"/>
</dbReference>
<feature type="chain" id="PRO_5031385396" description="Cytochrome c domain-containing protein" evidence="6">
    <location>
        <begin position="18"/>
        <end position="146"/>
    </location>
</feature>
<evidence type="ECO:0000313" key="9">
    <source>
        <dbReference type="Proteomes" id="UP000571950"/>
    </source>
</evidence>
<keyword evidence="2 4" id="KW-0479">Metal-binding</keyword>
<keyword evidence="9" id="KW-1185">Reference proteome</keyword>
<evidence type="ECO:0000256" key="4">
    <source>
        <dbReference type="PROSITE-ProRule" id="PRU00433"/>
    </source>
</evidence>
<dbReference type="EMBL" id="JACIDT010000008">
    <property type="protein sequence ID" value="MBB3926799.1"/>
    <property type="molecule type" value="Genomic_DNA"/>
</dbReference>
<feature type="domain" description="Cytochrome c" evidence="7">
    <location>
        <begin position="34"/>
        <end position="144"/>
    </location>
</feature>
<evidence type="ECO:0000256" key="1">
    <source>
        <dbReference type="ARBA" id="ARBA00022617"/>
    </source>
</evidence>
<dbReference type="GO" id="GO:0009055">
    <property type="term" value="F:electron transfer activity"/>
    <property type="evidence" value="ECO:0007669"/>
    <property type="project" value="InterPro"/>
</dbReference>
<dbReference type="PANTHER" id="PTHR35889">
    <property type="entry name" value="CYCLOINULO-OLIGOSACCHARIDE FRUCTANOTRANSFERASE-RELATED"/>
    <property type="match status" value="1"/>
</dbReference>
<dbReference type="Proteomes" id="UP000571950">
    <property type="component" value="Unassembled WGS sequence"/>
</dbReference>
<accession>A0A7W6BS44</accession>
<feature type="region of interest" description="Disordered" evidence="5">
    <location>
        <begin position="21"/>
        <end position="43"/>
    </location>
</feature>
<name>A0A7W6BS44_9SPHN</name>
<dbReference type="AlphaFoldDB" id="A0A7W6BS44"/>
<evidence type="ECO:0000313" key="8">
    <source>
        <dbReference type="EMBL" id="MBB3926799.1"/>
    </source>
</evidence>
<dbReference type="InterPro" id="IPR009056">
    <property type="entry name" value="Cyt_c-like_dom"/>
</dbReference>
<feature type="signal peptide" evidence="6">
    <location>
        <begin position="1"/>
        <end position="17"/>
    </location>
</feature>
<evidence type="ECO:0000259" key="7">
    <source>
        <dbReference type="PROSITE" id="PS51007"/>
    </source>
</evidence>
<dbReference type="GO" id="GO:0046872">
    <property type="term" value="F:metal ion binding"/>
    <property type="evidence" value="ECO:0007669"/>
    <property type="project" value="UniProtKB-KW"/>
</dbReference>
<keyword evidence="3 4" id="KW-0408">Iron</keyword>
<keyword evidence="1 4" id="KW-0349">Heme</keyword>
<evidence type="ECO:0000256" key="5">
    <source>
        <dbReference type="SAM" id="MobiDB-lite"/>
    </source>
</evidence>
<protein>
    <recommendedName>
        <fullName evidence="7">Cytochrome c domain-containing protein</fullName>
    </recommendedName>
</protein>
<reference evidence="8 9" key="1">
    <citation type="submission" date="2020-08" db="EMBL/GenBank/DDBJ databases">
        <title>Genomic Encyclopedia of Type Strains, Phase IV (KMG-IV): sequencing the most valuable type-strain genomes for metagenomic binning, comparative biology and taxonomic classification.</title>
        <authorList>
            <person name="Goeker M."/>
        </authorList>
    </citation>
    <scope>NUCLEOTIDE SEQUENCE [LARGE SCALE GENOMIC DNA]</scope>
    <source>
        <strain evidence="8 9">DSM 26189</strain>
    </source>
</reference>
<dbReference type="InterPro" id="IPR036909">
    <property type="entry name" value="Cyt_c-like_dom_sf"/>
</dbReference>
<gene>
    <name evidence="8" type="ORF">GGR43_002522</name>
</gene>
<keyword evidence="6" id="KW-0732">Signal</keyword>
<dbReference type="RefSeq" id="WP_188072304.1">
    <property type="nucleotide sequence ID" value="NZ_BSPS01000113.1"/>
</dbReference>
<evidence type="ECO:0000256" key="6">
    <source>
        <dbReference type="SAM" id="SignalP"/>
    </source>
</evidence>
<evidence type="ECO:0000256" key="3">
    <source>
        <dbReference type="ARBA" id="ARBA00023004"/>
    </source>
</evidence>